<protein>
    <submittedName>
        <fullName evidence="2">Uncharacterized protein</fullName>
    </submittedName>
</protein>
<feature type="compositionally biased region" description="Acidic residues" evidence="1">
    <location>
        <begin position="1"/>
        <end position="18"/>
    </location>
</feature>
<reference evidence="2" key="1">
    <citation type="submission" date="2020-05" db="EMBL/GenBank/DDBJ databases">
        <title>Phylogenomic resolution of chytrid fungi.</title>
        <authorList>
            <person name="Stajich J.E."/>
            <person name="Amses K."/>
            <person name="Simmons R."/>
            <person name="Seto K."/>
            <person name="Myers J."/>
            <person name="Bonds A."/>
            <person name="Quandt C.A."/>
            <person name="Barry K."/>
            <person name="Liu P."/>
            <person name="Grigoriev I."/>
            <person name="Longcore J.E."/>
            <person name="James T.Y."/>
        </authorList>
    </citation>
    <scope>NUCLEOTIDE SEQUENCE</scope>
    <source>
        <strain evidence="2">JEL0318</strain>
    </source>
</reference>
<accession>A0AAD5X8D5</accession>
<evidence type="ECO:0000256" key="1">
    <source>
        <dbReference type="SAM" id="MobiDB-lite"/>
    </source>
</evidence>
<sequence>MSEQEQDPQYEQPEEQVQDDPPKKSGKGVMTEQKRLNLEKARAARKANLEAKKKRYPVAKRAALDKKIEEEDLMEKRIVEEAERKVQEILKQQQDEPRVKWGNIPEKKHKSEEEHKQREAYIAKEKAEEATFNFFYRKYGQVRRGCESPATAQYSGKKGEKVVIEFD</sequence>
<dbReference type="AlphaFoldDB" id="A0AAD5X8D5"/>
<feature type="region of interest" description="Disordered" evidence="1">
    <location>
        <begin position="1"/>
        <end position="36"/>
    </location>
</feature>
<proteinExistence type="predicted"/>
<name>A0AAD5X8D5_9FUNG</name>
<evidence type="ECO:0000313" key="2">
    <source>
        <dbReference type="EMBL" id="KAJ3054900.1"/>
    </source>
</evidence>
<organism evidence="2 3">
    <name type="scientific">Rhizophlyctis rosea</name>
    <dbReference type="NCBI Taxonomy" id="64517"/>
    <lineage>
        <taxon>Eukaryota</taxon>
        <taxon>Fungi</taxon>
        <taxon>Fungi incertae sedis</taxon>
        <taxon>Chytridiomycota</taxon>
        <taxon>Chytridiomycota incertae sedis</taxon>
        <taxon>Chytridiomycetes</taxon>
        <taxon>Rhizophlyctidales</taxon>
        <taxon>Rhizophlyctidaceae</taxon>
        <taxon>Rhizophlyctis</taxon>
    </lineage>
</organism>
<keyword evidence="3" id="KW-1185">Reference proteome</keyword>
<feature type="region of interest" description="Disordered" evidence="1">
    <location>
        <begin position="89"/>
        <end position="119"/>
    </location>
</feature>
<dbReference type="EMBL" id="JADGJD010000107">
    <property type="protein sequence ID" value="KAJ3054900.1"/>
    <property type="molecule type" value="Genomic_DNA"/>
</dbReference>
<comment type="caution">
    <text evidence="2">The sequence shown here is derived from an EMBL/GenBank/DDBJ whole genome shotgun (WGS) entry which is preliminary data.</text>
</comment>
<evidence type="ECO:0000313" key="3">
    <source>
        <dbReference type="Proteomes" id="UP001212841"/>
    </source>
</evidence>
<dbReference type="Proteomes" id="UP001212841">
    <property type="component" value="Unassembled WGS sequence"/>
</dbReference>
<gene>
    <name evidence="2" type="ORF">HK097_000417</name>
</gene>